<reference evidence="1 2" key="1">
    <citation type="journal article" date="2019" name="Commun. Biol.">
        <title>The bagworm genome reveals a unique fibroin gene that provides high tensile strength.</title>
        <authorList>
            <person name="Kono N."/>
            <person name="Nakamura H."/>
            <person name="Ohtoshi R."/>
            <person name="Tomita M."/>
            <person name="Numata K."/>
            <person name="Arakawa K."/>
        </authorList>
    </citation>
    <scope>NUCLEOTIDE SEQUENCE [LARGE SCALE GENOMIC DNA]</scope>
</reference>
<proteinExistence type="predicted"/>
<feature type="non-terminal residue" evidence="1">
    <location>
        <position position="26"/>
    </location>
</feature>
<comment type="caution">
    <text evidence="1">The sequence shown here is derived from an EMBL/GenBank/DDBJ whole genome shotgun (WGS) entry which is preliminary data.</text>
</comment>
<accession>A0A4C1S9Z0</accession>
<name>A0A4C1S9Z0_EUMVA</name>
<keyword evidence="2" id="KW-1185">Reference proteome</keyword>
<protein>
    <submittedName>
        <fullName evidence="1">Uncharacterized protein</fullName>
    </submittedName>
</protein>
<dbReference type="AlphaFoldDB" id="A0A4C1S9Z0"/>
<gene>
    <name evidence="1" type="ORF">EVAR_69286_1</name>
</gene>
<sequence length="26" mass="2746">MRFNVTSSDEGVKALAIDIAAMSCSE</sequence>
<dbReference type="Proteomes" id="UP000299102">
    <property type="component" value="Unassembled WGS sequence"/>
</dbReference>
<evidence type="ECO:0000313" key="1">
    <source>
        <dbReference type="EMBL" id="GBO98961.1"/>
    </source>
</evidence>
<dbReference type="EMBL" id="BGZK01003232">
    <property type="protein sequence ID" value="GBO98961.1"/>
    <property type="molecule type" value="Genomic_DNA"/>
</dbReference>
<evidence type="ECO:0000313" key="2">
    <source>
        <dbReference type="Proteomes" id="UP000299102"/>
    </source>
</evidence>
<organism evidence="1 2">
    <name type="scientific">Eumeta variegata</name>
    <name type="common">Bagworm moth</name>
    <name type="synonym">Eumeta japonica</name>
    <dbReference type="NCBI Taxonomy" id="151549"/>
    <lineage>
        <taxon>Eukaryota</taxon>
        <taxon>Metazoa</taxon>
        <taxon>Ecdysozoa</taxon>
        <taxon>Arthropoda</taxon>
        <taxon>Hexapoda</taxon>
        <taxon>Insecta</taxon>
        <taxon>Pterygota</taxon>
        <taxon>Neoptera</taxon>
        <taxon>Endopterygota</taxon>
        <taxon>Lepidoptera</taxon>
        <taxon>Glossata</taxon>
        <taxon>Ditrysia</taxon>
        <taxon>Tineoidea</taxon>
        <taxon>Psychidae</taxon>
        <taxon>Oiketicinae</taxon>
        <taxon>Eumeta</taxon>
    </lineage>
</organism>